<reference evidence="6" key="1">
    <citation type="submission" date="2022-04" db="EMBL/GenBank/DDBJ databases">
        <title>Desulfatitalea alkaliphila sp. nov., a novel anaerobic sulfate-reducing bacterium isolated from terrestrial mud volcano, Taman Peninsula, Russia.</title>
        <authorList>
            <person name="Khomyakova M.A."/>
            <person name="Merkel A.Y."/>
            <person name="Slobodkin A.I."/>
        </authorList>
    </citation>
    <scope>NUCLEOTIDE SEQUENCE</scope>
    <source>
        <strain evidence="6">M08but</strain>
    </source>
</reference>
<dbReference type="Pfam" id="PF01934">
    <property type="entry name" value="HepT-like"/>
    <property type="match status" value="1"/>
</dbReference>
<evidence type="ECO:0000256" key="4">
    <source>
        <dbReference type="ARBA" id="ARBA00022741"/>
    </source>
</evidence>
<comment type="caution">
    <text evidence="6">The sequence shown here is derived from an EMBL/GenBank/DDBJ whole genome shotgun (WGS) entry which is preliminary data.</text>
</comment>
<dbReference type="GO" id="GO:0110001">
    <property type="term" value="C:toxin-antitoxin complex"/>
    <property type="evidence" value="ECO:0007669"/>
    <property type="project" value="InterPro"/>
</dbReference>
<dbReference type="EMBL" id="JALJRB010000021">
    <property type="protein sequence ID" value="MCJ8502111.1"/>
    <property type="molecule type" value="Genomic_DNA"/>
</dbReference>
<dbReference type="PANTHER" id="PTHR34139">
    <property type="entry name" value="UPF0331 PROTEIN MJ0127"/>
    <property type="match status" value="1"/>
</dbReference>
<evidence type="ECO:0000256" key="3">
    <source>
        <dbReference type="ARBA" id="ARBA00022722"/>
    </source>
</evidence>
<evidence type="ECO:0000313" key="7">
    <source>
        <dbReference type="Proteomes" id="UP001165427"/>
    </source>
</evidence>
<dbReference type="PANTHER" id="PTHR34139:SF1">
    <property type="entry name" value="RNASE MJ1380-RELATED"/>
    <property type="match status" value="1"/>
</dbReference>
<organism evidence="6 7">
    <name type="scientific">Desulfatitalea alkaliphila</name>
    <dbReference type="NCBI Taxonomy" id="2929485"/>
    <lineage>
        <taxon>Bacteria</taxon>
        <taxon>Pseudomonadati</taxon>
        <taxon>Thermodesulfobacteriota</taxon>
        <taxon>Desulfobacteria</taxon>
        <taxon>Desulfobacterales</taxon>
        <taxon>Desulfosarcinaceae</taxon>
        <taxon>Desulfatitalea</taxon>
    </lineage>
</organism>
<evidence type="ECO:0000313" key="6">
    <source>
        <dbReference type="EMBL" id="MCJ8502111.1"/>
    </source>
</evidence>
<dbReference type="Proteomes" id="UP001165427">
    <property type="component" value="Unassembled WGS sequence"/>
</dbReference>
<proteinExistence type="predicted"/>
<dbReference type="GO" id="GO:0000166">
    <property type="term" value="F:nucleotide binding"/>
    <property type="evidence" value="ECO:0007669"/>
    <property type="project" value="UniProtKB-KW"/>
</dbReference>
<keyword evidence="3" id="KW-0540">Nuclease</keyword>
<name>A0AA41UM04_9BACT</name>
<keyword evidence="7" id="KW-1185">Reference proteome</keyword>
<evidence type="ECO:0000256" key="5">
    <source>
        <dbReference type="ARBA" id="ARBA00022801"/>
    </source>
</evidence>
<dbReference type="GO" id="GO:0004540">
    <property type="term" value="F:RNA nuclease activity"/>
    <property type="evidence" value="ECO:0007669"/>
    <property type="project" value="InterPro"/>
</dbReference>
<dbReference type="InterPro" id="IPR008201">
    <property type="entry name" value="HepT-like"/>
</dbReference>
<evidence type="ECO:0000256" key="1">
    <source>
        <dbReference type="ARBA" id="ARBA00022553"/>
    </source>
</evidence>
<keyword evidence="4" id="KW-0547">Nucleotide-binding</keyword>
<dbReference type="GO" id="GO:0016787">
    <property type="term" value="F:hydrolase activity"/>
    <property type="evidence" value="ECO:0007669"/>
    <property type="project" value="UniProtKB-KW"/>
</dbReference>
<keyword evidence="5" id="KW-0378">Hydrolase</keyword>
<evidence type="ECO:0000256" key="2">
    <source>
        <dbReference type="ARBA" id="ARBA00022649"/>
    </source>
</evidence>
<dbReference type="AlphaFoldDB" id="A0AA41UM04"/>
<accession>A0AA41UM04</accession>
<keyword evidence="1" id="KW-0597">Phosphoprotein</keyword>
<protein>
    <submittedName>
        <fullName evidence="6">DUF86 domain-containing protein</fullName>
    </submittedName>
</protein>
<keyword evidence="2" id="KW-1277">Toxin-antitoxin system</keyword>
<sequence length="102" mass="11818">MVEGRAAQIESPDDFVSSFEGTLVLDAIAMRLQVIGELVKKIDKIDSTILNRFPEIEWVMIMRLRDIISHHYEMIDYEIIFDICKNHIPKLKATLNHLLHNG</sequence>
<gene>
    <name evidence="6" type="ORF">MRX98_16120</name>
</gene>
<dbReference type="InterPro" id="IPR051813">
    <property type="entry name" value="HepT_RNase_toxin"/>
</dbReference>